<dbReference type="RefSeq" id="WP_095487489.1">
    <property type="nucleotide sequence ID" value="NZ_CP088151.1"/>
</dbReference>
<dbReference type="EMBL" id="NPKI01000032">
    <property type="protein sequence ID" value="PAP99645.1"/>
    <property type="molecule type" value="Genomic_DNA"/>
</dbReference>
<sequence>MRGSAHVQGISKSAKAGSRPSSALRAPSPRERGKGEDIAIIGGGIIGVCVAAYLAEAGRNVTIFDRTGICEETSSGNAAALAFSDVLPLAHKGMIRHLPKWLADPLGPLSIPPAYLPKLLPWLVRFWRAGRSDRYEASLAAQAGMMRLAEAEWVGLMARSGTGNMLREDGSLELYESEAEFKASLPGWAARQRFGIGFSHVEGDALAALQPGLSPRFVKGTFVPGWKTVTDPKSLGKAIWAYAEKNGARFEKARIDRVGAGQDGATLTLADGTARQAKCLVIAAGAWSHLLAKHLGDRIPLETERGYNTTLPKTAFDVKRQLIFSGHGFVVTPLETGVRVGGAVELGGIERPPNYARSKALLEKAKSFLPGLDPAGGREWMGFRPSLPDSLPVIGAARQAGTIVYAFGHGHLGLTQAAATGRLIRDLILGQNPVFDLSPFSPNRF</sequence>
<dbReference type="Gene3D" id="3.50.50.60">
    <property type="entry name" value="FAD/NAD(P)-binding domain"/>
    <property type="match status" value="2"/>
</dbReference>
<feature type="domain" description="FAD dependent oxidoreductase" evidence="3">
    <location>
        <begin position="37"/>
        <end position="427"/>
    </location>
</feature>
<accession>A0AB36R5V3</accession>
<organism evidence="4 5">
    <name type="scientific">Mesorhizobium mediterraneum</name>
    <dbReference type="NCBI Taxonomy" id="43617"/>
    <lineage>
        <taxon>Bacteria</taxon>
        <taxon>Pseudomonadati</taxon>
        <taxon>Pseudomonadota</taxon>
        <taxon>Alphaproteobacteria</taxon>
        <taxon>Hyphomicrobiales</taxon>
        <taxon>Phyllobacteriaceae</taxon>
        <taxon>Mesorhizobium</taxon>
    </lineage>
</organism>
<dbReference type="PANTHER" id="PTHR13847">
    <property type="entry name" value="SARCOSINE DEHYDROGENASE-RELATED"/>
    <property type="match status" value="1"/>
</dbReference>
<dbReference type="Pfam" id="PF01266">
    <property type="entry name" value="DAO"/>
    <property type="match status" value="1"/>
</dbReference>
<proteinExistence type="predicted"/>
<reference evidence="5" key="1">
    <citation type="submission" date="2017-08" db="EMBL/GenBank/DDBJ databases">
        <title>Mesorhizobium wenxinae sp. nov., a novel rhizobial species isolated from root nodules of chickpea (Cicer arietinum L.).</title>
        <authorList>
            <person name="Zhang J."/>
        </authorList>
    </citation>
    <scope>NUCLEOTIDE SEQUENCE [LARGE SCALE GENOMIC DNA]</scope>
    <source>
        <strain evidence="5">USDA 3392</strain>
    </source>
</reference>
<evidence type="ECO:0000256" key="2">
    <source>
        <dbReference type="SAM" id="MobiDB-lite"/>
    </source>
</evidence>
<evidence type="ECO:0000313" key="4">
    <source>
        <dbReference type="EMBL" id="PAP99645.1"/>
    </source>
</evidence>
<dbReference type="SUPFAM" id="SSF54373">
    <property type="entry name" value="FAD-linked reductases, C-terminal domain"/>
    <property type="match status" value="1"/>
</dbReference>
<dbReference type="GO" id="GO:0005737">
    <property type="term" value="C:cytoplasm"/>
    <property type="evidence" value="ECO:0007669"/>
    <property type="project" value="TreeGrafter"/>
</dbReference>
<feature type="compositionally biased region" description="Low complexity" evidence="2">
    <location>
        <begin position="16"/>
        <end position="27"/>
    </location>
</feature>
<evidence type="ECO:0000259" key="3">
    <source>
        <dbReference type="Pfam" id="PF01266"/>
    </source>
</evidence>
<gene>
    <name evidence="4" type="ORF">CIT25_25085</name>
</gene>
<feature type="region of interest" description="Disordered" evidence="2">
    <location>
        <begin position="1"/>
        <end position="35"/>
    </location>
</feature>
<name>A0AB36R5V3_9HYPH</name>
<protein>
    <submittedName>
        <fullName evidence="4">Amino acid dehydrogenase</fullName>
    </submittedName>
</protein>
<dbReference type="GO" id="GO:0016491">
    <property type="term" value="F:oxidoreductase activity"/>
    <property type="evidence" value="ECO:0007669"/>
    <property type="project" value="UniProtKB-KW"/>
</dbReference>
<keyword evidence="5" id="KW-1185">Reference proteome</keyword>
<dbReference type="PANTHER" id="PTHR13847:SF289">
    <property type="entry name" value="GLYCINE OXIDASE"/>
    <property type="match status" value="1"/>
</dbReference>
<dbReference type="SUPFAM" id="SSF51905">
    <property type="entry name" value="FAD/NAD(P)-binding domain"/>
    <property type="match status" value="1"/>
</dbReference>
<evidence type="ECO:0000256" key="1">
    <source>
        <dbReference type="ARBA" id="ARBA00023002"/>
    </source>
</evidence>
<comment type="caution">
    <text evidence="4">The sequence shown here is derived from an EMBL/GenBank/DDBJ whole genome shotgun (WGS) entry which is preliminary data.</text>
</comment>
<dbReference type="Proteomes" id="UP000216215">
    <property type="component" value="Unassembled WGS sequence"/>
</dbReference>
<dbReference type="Gene3D" id="3.30.9.10">
    <property type="entry name" value="D-Amino Acid Oxidase, subunit A, domain 2"/>
    <property type="match status" value="1"/>
</dbReference>
<dbReference type="InterPro" id="IPR036188">
    <property type="entry name" value="FAD/NAD-bd_sf"/>
</dbReference>
<dbReference type="InterPro" id="IPR006076">
    <property type="entry name" value="FAD-dep_OxRdtase"/>
</dbReference>
<evidence type="ECO:0000313" key="5">
    <source>
        <dbReference type="Proteomes" id="UP000216215"/>
    </source>
</evidence>
<keyword evidence="1" id="KW-0560">Oxidoreductase</keyword>
<dbReference type="AlphaFoldDB" id="A0AB36R5V3"/>